<comment type="caution">
    <text evidence="1">The sequence shown here is derived from an EMBL/GenBank/DDBJ whole genome shotgun (WGS) entry which is preliminary data.</text>
</comment>
<keyword evidence="1" id="KW-0489">Methyltransferase</keyword>
<protein>
    <submittedName>
        <fullName evidence="1">Methyltransferase domain-containing protein</fullName>
    </submittedName>
</protein>
<dbReference type="EMBL" id="VZRA01000001">
    <property type="protein sequence ID" value="KAB0672326.1"/>
    <property type="molecule type" value="Genomic_DNA"/>
</dbReference>
<evidence type="ECO:0000313" key="2">
    <source>
        <dbReference type="Proteomes" id="UP000798046"/>
    </source>
</evidence>
<dbReference type="Gene3D" id="3.40.50.150">
    <property type="entry name" value="Vaccinia Virus protein VP39"/>
    <property type="match status" value="1"/>
</dbReference>
<dbReference type="Proteomes" id="UP000798046">
    <property type="component" value="Unassembled WGS sequence"/>
</dbReference>
<sequence>MDETSKTKSIWTTFEKSILTGHGIDIGCGPDPVSPNARKFDIEDGDANEILRFVNDQFDFVYSSHCLEHMNDPKKTLQDWWTLVKPGGHLFLIVPDEDLYEQGVFPSRFNPDHKATFTISKTKSWSPVSMNILDLALSLPQSQLVGITLHDHGYDRSIQYKGIDKPTLVTRLMMRGYRLLNRLTSIRLQSMDIVLSHFSPVDQTLRPGVLAQIQCIVRKQQ</sequence>
<dbReference type="CDD" id="cd02440">
    <property type="entry name" value="AdoMet_MTases"/>
    <property type="match status" value="1"/>
</dbReference>
<dbReference type="SUPFAM" id="SSF53335">
    <property type="entry name" value="S-adenosyl-L-methionine-dependent methyltransferases"/>
    <property type="match status" value="1"/>
</dbReference>
<dbReference type="RefSeq" id="WP_151156200.1">
    <property type="nucleotide sequence ID" value="NZ_VZRA01000001.1"/>
</dbReference>
<evidence type="ECO:0000313" key="1">
    <source>
        <dbReference type="EMBL" id="KAB0672326.1"/>
    </source>
</evidence>
<dbReference type="InterPro" id="IPR029063">
    <property type="entry name" value="SAM-dependent_MTases_sf"/>
</dbReference>
<keyword evidence="2" id="KW-1185">Reference proteome</keyword>
<accession>A0ABQ6TTE9</accession>
<gene>
    <name evidence="1" type="ORF">F6V30_07120</name>
</gene>
<proteinExistence type="predicted"/>
<keyword evidence="1" id="KW-0808">Transferase</keyword>
<dbReference type="GO" id="GO:0032259">
    <property type="term" value="P:methylation"/>
    <property type="evidence" value="ECO:0007669"/>
    <property type="project" value="UniProtKB-KW"/>
</dbReference>
<dbReference type="GO" id="GO:0008168">
    <property type="term" value="F:methyltransferase activity"/>
    <property type="evidence" value="ECO:0007669"/>
    <property type="project" value="UniProtKB-KW"/>
</dbReference>
<reference evidence="1 2" key="1">
    <citation type="journal article" date="2020" name="Microorganisms">
        <title>Description of Three Novel Members in the Family Geobacteraceae, Oryzomonas japonicum gen. nov., sp. nov., Oryzomonas sagensis sp. nov., and Oryzomonas ruber sp. nov.</title>
        <authorList>
            <person name="Xu Z."/>
            <person name="Masuda Y."/>
            <person name="Hayakawa C."/>
            <person name="Ushijima N."/>
            <person name="Kawano K."/>
            <person name="Shiratori Y."/>
            <person name="Senoo K."/>
            <person name="Itoh H."/>
        </authorList>
    </citation>
    <scope>NUCLEOTIDE SEQUENCE [LARGE SCALE GENOMIC DNA]</scope>
    <source>
        <strain evidence="1 2">Red100</strain>
    </source>
</reference>
<name>A0ABQ6TTE9_9BACT</name>
<dbReference type="Pfam" id="PF13489">
    <property type="entry name" value="Methyltransf_23"/>
    <property type="match status" value="1"/>
</dbReference>
<organism evidence="1 2">
    <name type="scientific">Oryzomonas sagensis</name>
    <dbReference type="NCBI Taxonomy" id="2603857"/>
    <lineage>
        <taxon>Bacteria</taxon>
        <taxon>Pseudomonadati</taxon>
        <taxon>Thermodesulfobacteriota</taxon>
        <taxon>Desulfuromonadia</taxon>
        <taxon>Geobacterales</taxon>
        <taxon>Geobacteraceae</taxon>
        <taxon>Oryzomonas</taxon>
    </lineage>
</organism>